<proteinExistence type="predicted"/>
<keyword evidence="1" id="KW-0472">Membrane</keyword>
<dbReference type="EMBL" id="JDRS01000015">
    <property type="protein sequence ID" value="KDS92786.1"/>
    <property type="molecule type" value="Genomic_DNA"/>
</dbReference>
<keyword evidence="1" id="KW-1133">Transmembrane helix</keyword>
<evidence type="ECO:0000313" key="2">
    <source>
        <dbReference type="EMBL" id="KDS92786.1"/>
    </source>
</evidence>
<keyword evidence="1" id="KW-0812">Transmembrane</keyword>
<evidence type="ECO:0000313" key="3">
    <source>
        <dbReference type="Proteomes" id="UP000030182"/>
    </source>
</evidence>
<organism evidence="2 3">
    <name type="scientific">Dermabacter hominis 1368</name>
    <dbReference type="NCBI Taxonomy" id="1450519"/>
    <lineage>
        <taxon>Bacteria</taxon>
        <taxon>Bacillati</taxon>
        <taxon>Actinomycetota</taxon>
        <taxon>Actinomycetes</taxon>
        <taxon>Micrococcales</taxon>
        <taxon>Dermabacteraceae</taxon>
        <taxon>Dermabacter</taxon>
    </lineage>
</organism>
<keyword evidence="3" id="KW-1185">Reference proteome</keyword>
<protein>
    <submittedName>
        <fullName evidence="2">Uncharacterized protein</fullName>
    </submittedName>
</protein>
<dbReference type="Proteomes" id="UP000030182">
    <property type="component" value="Unassembled WGS sequence"/>
</dbReference>
<name>A0ABR4SLT7_9MICO</name>
<accession>A0ABR4SLT7</accession>
<sequence length="32" mass="3220">MAVVVEEGDGLVVMVGDVLGVLVGVWGPVARP</sequence>
<evidence type="ECO:0000256" key="1">
    <source>
        <dbReference type="SAM" id="Phobius"/>
    </source>
</evidence>
<comment type="caution">
    <text evidence="2">The sequence shown here is derived from an EMBL/GenBank/DDBJ whole genome shotgun (WGS) entry which is preliminary data.</text>
</comment>
<reference evidence="2 3" key="1">
    <citation type="submission" date="2014-01" db="EMBL/GenBank/DDBJ databases">
        <title>Draft genome sequence of the multidrug-resistant clinical isolate Dermabacter hominis 1368.</title>
        <authorList>
            <person name="Albersmeier A."/>
            <person name="Bomholt C."/>
            <person name="Glaub A."/>
            <person name="Ruckert C."/>
            <person name="Soriano F."/>
            <person name="Fernandez-Natal I."/>
            <person name="Tauch A."/>
        </authorList>
    </citation>
    <scope>NUCLEOTIDE SEQUENCE [LARGE SCALE GENOMIC DNA]</scope>
    <source>
        <strain evidence="2 3">1368</strain>
    </source>
</reference>
<gene>
    <name evidence="2" type="ORF">DHOM_09005</name>
</gene>
<feature type="transmembrane region" description="Helical" evidence="1">
    <location>
        <begin position="12"/>
        <end position="30"/>
    </location>
</feature>